<dbReference type="GO" id="GO:0000160">
    <property type="term" value="P:phosphorelay signal transduction system"/>
    <property type="evidence" value="ECO:0007669"/>
    <property type="project" value="InterPro"/>
</dbReference>
<feature type="domain" description="Response regulatory" evidence="2">
    <location>
        <begin position="3"/>
        <end position="118"/>
    </location>
</feature>
<dbReference type="EMBL" id="JACHGH010000003">
    <property type="protein sequence ID" value="MBB6452818.1"/>
    <property type="molecule type" value="Genomic_DNA"/>
</dbReference>
<dbReference type="CDD" id="cd17542">
    <property type="entry name" value="REC_CheY"/>
    <property type="match status" value="1"/>
</dbReference>
<sequence>MGRVLVVDDAQFMRLTLSNILTKGGFEVVGEAPDGEKAIQMYKELKPDLVTMDITMPVLNGIDATRSIIESDPHARIVMCSAVGQQKIVVEAIQMGAKDFIVKPFDEVRVLETIRRLLAT</sequence>
<dbReference type="Proteomes" id="UP000581688">
    <property type="component" value="Unassembled WGS sequence"/>
</dbReference>
<evidence type="ECO:0000313" key="3">
    <source>
        <dbReference type="EMBL" id="MBB6452818.1"/>
    </source>
</evidence>
<evidence type="ECO:0000259" key="2">
    <source>
        <dbReference type="PROSITE" id="PS50110"/>
    </source>
</evidence>
<proteinExistence type="predicted"/>
<evidence type="ECO:0000256" key="1">
    <source>
        <dbReference type="PROSITE-ProRule" id="PRU00169"/>
    </source>
</evidence>
<gene>
    <name evidence="3" type="ORF">HNQ94_001264</name>
</gene>
<evidence type="ECO:0000313" key="4">
    <source>
        <dbReference type="Proteomes" id="UP000581688"/>
    </source>
</evidence>
<dbReference type="InterPro" id="IPR011006">
    <property type="entry name" value="CheY-like_superfamily"/>
</dbReference>
<dbReference type="InterPro" id="IPR001789">
    <property type="entry name" value="Sig_transdc_resp-reg_receiver"/>
</dbReference>
<protein>
    <submittedName>
        <fullName evidence="3">Two-component system chemotaxis response regulator CheY</fullName>
    </submittedName>
</protein>
<dbReference type="InterPro" id="IPR052048">
    <property type="entry name" value="ST_Response_Regulator"/>
</dbReference>
<dbReference type="PANTHER" id="PTHR43228:SF1">
    <property type="entry name" value="TWO-COMPONENT RESPONSE REGULATOR ARR22"/>
    <property type="match status" value="1"/>
</dbReference>
<name>A0A841Q374_9BACI</name>
<keyword evidence="1" id="KW-0597">Phosphoprotein</keyword>
<dbReference type="AlphaFoldDB" id="A0A841Q374"/>
<dbReference type="PANTHER" id="PTHR43228">
    <property type="entry name" value="TWO-COMPONENT RESPONSE REGULATOR"/>
    <property type="match status" value="1"/>
</dbReference>
<dbReference type="Gene3D" id="3.40.50.2300">
    <property type="match status" value="1"/>
</dbReference>
<dbReference type="SUPFAM" id="SSF52172">
    <property type="entry name" value="CheY-like"/>
    <property type="match status" value="1"/>
</dbReference>
<reference evidence="3 4" key="1">
    <citation type="submission" date="2020-08" db="EMBL/GenBank/DDBJ databases">
        <title>Genomic Encyclopedia of Type Strains, Phase IV (KMG-IV): sequencing the most valuable type-strain genomes for metagenomic binning, comparative biology and taxonomic classification.</title>
        <authorList>
            <person name="Goeker M."/>
        </authorList>
    </citation>
    <scope>NUCLEOTIDE SEQUENCE [LARGE SCALE GENOMIC DNA]</scope>
    <source>
        <strain evidence="3 4">DSM 19612</strain>
    </source>
</reference>
<dbReference type="RefSeq" id="WP_174495364.1">
    <property type="nucleotide sequence ID" value="NZ_CADDWK010000003.1"/>
</dbReference>
<feature type="modified residue" description="4-aspartylphosphate" evidence="1">
    <location>
        <position position="53"/>
    </location>
</feature>
<keyword evidence="4" id="KW-1185">Reference proteome</keyword>
<comment type="caution">
    <text evidence="3">The sequence shown here is derived from an EMBL/GenBank/DDBJ whole genome shotgun (WGS) entry which is preliminary data.</text>
</comment>
<dbReference type="Pfam" id="PF00072">
    <property type="entry name" value="Response_reg"/>
    <property type="match status" value="1"/>
</dbReference>
<dbReference type="SMART" id="SM00448">
    <property type="entry name" value="REC"/>
    <property type="match status" value="1"/>
</dbReference>
<organism evidence="3 4">
    <name type="scientific">Salirhabdus euzebyi</name>
    <dbReference type="NCBI Taxonomy" id="394506"/>
    <lineage>
        <taxon>Bacteria</taxon>
        <taxon>Bacillati</taxon>
        <taxon>Bacillota</taxon>
        <taxon>Bacilli</taxon>
        <taxon>Bacillales</taxon>
        <taxon>Bacillaceae</taxon>
        <taxon>Salirhabdus</taxon>
    </lineage>
</organism>
<accession>A0A841Q374</accession>
<dbReference type="PROSITE" id="PS50110">
    <property type="entry name" value="RESPONSE_REGULATORY"/>
    <property type="match status" value="1"/>
</dbReference>